<organism evidence="2 3">
    <name type="scientific">Eptesipox virus</name>
    <dbReference type="NCBI Taxonomy" id="1329402"/>
    <lineage>
        <taxon>Viruses</taxon>
        <taxon>Varidnaviria</taxon>
        <taxon>Bamfordvirae</taxon>
        <taxon>Nucleocytoviricota</taxon>
        <taxon>Pokkesviricetes</taxon>
        <taxon>Chitovirales</taxon>
        <taxon>Poxviridae</taxon>
        <taxon>Chordopoxvirinae</taxon>
        <taxon>Vespertilionpoxvirus</taxon>
        <taxon>Vespertilionpoxvirus eptesipox</taxon>
    </lineage>
</organism>
<dbReference type="OrthoDB" id="9778at10239"/>
<keyword evidence="1" id="KW-0472">Membrane</keyword>
<feature type="transmembrane region" description="Helical" evidence="1">
    <location>
        <begin position="321"/>
        <end position="340"/>
    </location>
</feature>
<keyword evidence="1" id="KW-1133">Transmembrane helix</keyword>
<evidence type="ECO:0000313" key="2">
    <source>
        <dbReference type="EMBL" id="ASK51264.1"/>
    </source>
</evidence>
<dbReference type="EMBL" id="KY747497">
    <property type="protein sequence ID" value="ASK51264.1"/>
    <property type="molecule type" value="Genomic_DNA"/>
</dbReference>
<protein>
    <submittedName>
        <fullName evidence="2">Myristylated entry/fusion protein</fullName>
    </submittedName>
</protein>
<keyword evidence="1" id="KW-0812">Transmembrane</keyword>
<proteinExistence type="predicted"/>
<keyword evidence="3" id="KW-1185">Reference proteome</keyword>
<evidence type="ECO:0000313" key="3">
    <source>
        <dbReference type="Proteomes" id="UP000217428"/>
    </source>
</evidence>
<accession>A0A220T6C4</accession>
<dbReference type="Pfam" id="PF03003">
    <property type="entry name" value="Pox_G9-A16"/>
    <property type="match status" value="1"/>
</dbReference>
<name>A0A220T6C4_9POXV</name>
<gene>
    <name evidence="2" type="ORF">EPTV-WA-063</name>
</gene>
<dbReference type="InterPro" id="IPR004251">
    <property type="entry name" value="Pox_virus_G9/A16"/>
</dbReference>
<reference evidence="2 3" key="1">
    <citation type="journal article" date="2017" name="Virus Genes">
        <title>Characterization of Eptesipoxvirus, a novel poxvirus from a microchiropteran bat.</title>
        <authorList>
            <person name="Tu S.L."/>
            <person name="Nakazawa Y."/>
            <person name="Gao J."/>
            <person name="Wilkins K."/>
            <person name="Gallardo-Romero N."/>
            <person name="Li Y."/>
            <person name="Emerson G.L."/>
            <person name="Carroll D.S."/>
            <person name="Upton C."/>
        </authorList>
    </citation>
    <scope>NUCLEOTIDE SEQUENCE [LARGE SCALE GENOMIC DNA]</scope>
    <source>
        <strain evidence="2 3">Washington</strain>
    </source>
</reference>
<dbReference type="Proteomes" id="UP000217428">
    <property type="component" value="Segment"/>
</dbReference>
<sequence length="341" mass="39067">MGGSISVPDYVKRPIPTPKPTSEMLLDVDKMYNIIGGLRQISDILYIGKVSPEKLKILKHRFPEFIFTPSGPDNLTYVMRNIFTNDLPTCCKSFALTYYWLHETDKTISKDFKNNSVLNSCDPDLHNSGKCDKILTEWCQSPNADKDICNHWMGSAFNRIEISSRSTLIELIKSLTKLCIDKGANQPICEQWLHNLRVRKTNTADTLIDMILNSQKQEFKNKYMKCSFPTEEKKQEALKYNEARECWDIECANANINFLLTENYNNLGLCSISRCNASINNLNIDKTSNVRMSCGIKNLLSPTPVNRFKVIAHNIENSFKIRYHLITILSLLVIWLLIVAL</sequence>
<evidence type="ECO:0000256" key="1">
    <source>
        <dbReference type="SAM" id="Phobius"/>
    </source>
</evidence>